<name>A0ABQ4NT28_9GAMM</name>
<gene>
    <name evidence="13" type="primary">colS</name>
    <name evidence="13" type="ORF">TUM4630_34620</name>
</gene>
<evidence type="ECO:0000256" key="1">
    <source>
        <dbReference type="ARBA" id="ARBA00000085"/>
    </source>
</evidence>
<dbReference type="SUPFAM" id="SSF55874">
    <property type="entry name" value="ATPase domain of HSP90 chaperone/DNA topoisomerase II/histidine kinase"/>
    <property type="match status" value="1"/>
</dbReference>
<reference evidence="13 14" key="1">
    <citation type="submission" date="2021-05" db="EMBL/GenBank/DDBJ databases">
        <title>Molecular characterization for Shewanella algae harboring chromosomal blaOXA-55-like strains isolated from clinical and environment sample.</title>
        <authorList>
            <person name="Ohama Y."/>
            <person name="Aoki K."/>
            <person name="Harada S."/>
            <person name="Moriya K."/>
            <person name="Ishii Y."/>
            <person name="Tateda K."/>
        </authorList>
    </citation>
    <scope>NUCLEOTIDE SEQUENCE [LARGE SCALE GENOMIC DNA]</scope>
    <source>
        <strain evidence="13 14">LMG 23746</strain>
    </source>
</reference>
<dbReference type="Gene3D" id="3.30.565.10">
    <property type="entry name" value="Histidine kinase-like ATPase, C-terminal domain"/>
    <property type="match status" value="1"/>
</dbReference>
<dbReference type="PANTHER" id="PTHR45436:SF16">
    <property type="entry name" value="HISTIDINE KINASE"/>
    <property type="match status" value="1"/>
</dbReference>
<evidence type="ECO:0000259" key="12">
    <source>
        <dbReference type="PROSITE" id="PS50885"/>
    </source>
</evidence>
<feature type="domain" description="Histidine kinase" evidence="11">
    <location>
        <begin position="215"/>
        <end position="418"/>
    </location>
</feature>
<dbReference type="EC" id="2.7.13.3" evidence="3"/>
<dbReference type="Pfam" id="PF00512">
    <property type="entry name" value="HisKA"/>
    <property type="match status" value="1"/>
</dbReference>
<evidence type="ECO:0000256" key="6">
    <source>
        <dbReference type="ARBA" id="ARBA00022692"/>
    </source>
</evidence>
<dbReference type="PANTHER" id="PTHR45436">
    <property type="entry name" value="SENSOR HISTIDINE KINASE YKOH"/>
    <property type="match status" value="1"/>
</dbReference>
<feature type="transmembrane region" description="Helical" evidence="10">
    <location>
        <begin position="129"/>
        <end position="149"/>
    </location>
</feature>
<sequence length="425" mass="47268">MRLTIKSRLQLALNLVIVSMSTLAAAGMLLLVSWFEDTLFYNHLQSDLTDLISHHQGITEPLVLPMTDTVYYKLPKNDQSLLPEAFRDYPQGAHEILLPNKAYNLFVHNESGWKHVLVQDQSEFERYELLVFIGVSLGVLLIWMLGFGLSRHLSRQILQPISQLASEVASLPQQTGNRLERHYPNDETGQLARSFDHYVLQVNELLLREQQFAANASHELRTPMMVIRGALDMLAESEVPPAIARQLQRVDGALGQMQQQTELFLQLSRTPDSLSGNNELSPLAELAAAQLAHWQPLADNQGLQLTLEVIEQAPPQPANMMVAVLNNLLRNAIQHTASGGITVTITAHYLRVSDTGSGMSDELQIKARERGVNVANPAGYGLGLAIIERICEHQGWRLILSSPQHSGTQATIYFAANEIDDKALS</sequence>
<evidence type="ECO:0000256" key="10">
    <source>
        <dbReference type="SAM" id="Phobius"/>
    </source>
</evidence>
<dbReference type="InterPro" id="IPR036890">
    <property type="entry name" value="HATPase_C_sf"/>
</dbReference>
<evidence type="ECO:0000256" key="2">
    <source>
        <dbReference type="ARBA" id="ARBA00004370"/>
    </source>
</evidence>
<dbReference type="InterPro" id="IPR003594">
    <property type="entry name" value="HATPase_dom"/>
</dbReference>
<evidence type="ECO:0000256" key="9">
    <source>
        <dbReference type="ARBA" id="ARBA00023012"/>
    </source>
</evidence>
<evidence type="ECO:0000256" key="4">
    <source>
        <dbReference type="ARBA" id="ARBA00022553"/>
    </source>
</evidence>
<keyword evidence="8 10" id="KW-1133">Transmembrane helix</keyword>
<dbReference type="GO" id="GO:0016301">
    <property type="term" value="F:kinase activity"/>
    <property type="evidence" value="ECO:0007669"/>
    <property type="project" value="UniProtKB-KW"/>
</dbReference>
<keyword evidence="4" id="KW-0597">Phosphoprotein</keyword>
<comment type="caution">
    <text evidence="13">The sequence shown here is derived from an EMBL/GenBank/DDBJ whole genome shotgun (WGS) entry which is preliminary data.</text>
</comment>
<dbReference type="InterPro" id="IPR050428">
    <property type="entry name" value="TCS_sensor_his_kinase"/>
</dbReference>
<dbReference type="SUPFAM" id="SSF47384">
    <property type="entry name" value="Homodimeric domain of signal transducing histidine kinase"/>
    <property type="match status" value="1"/>
</dbReference>
<dbReference type="InterPro" id="IPR003661">
    <property type="entry name" value="HisK_dim/P_dom"/>
</dbReference>
<organism evidence="13 14">
    <name type="scientific">Shewanella algidipiscicola</name>
    <dbReference type="NCBI Taxonomy" id="614070"/>
    <lineage>
        <taxon>Bacteria</taxon>
        <taxon>Pseudomonadati</taxon>
        <taxon>Pseudomonadota</taxon>
        <taxon>Gammaproteobacteria</taxon>
        <taxon>Alteromonadales</taxon>
        <taxon>Shewanellaceae</taxon>
        <taxon>Shewanella</taxon>
    </lineage>
</organism>
<dbReference type="CDD" id="cd00082">
    <property type="entry name" value="HisKA"/>
    <property type="match status" value="1"/>
</dbReference>
<dbReference type="PROSITE" id="PS50885">
    <property type="entry name" value="HAMP"/>
    <property type="match status" value="1"/>
</dbReference>
<dbReference type="RefSeq" id="WP_119979035.1">
    <property type="nucleotide sequence ID" value="NZ_BPFB01000069.1"/>
</dbReference>
<evidence type="ECO:0000313" key="13">
    <source>
        <dbReference type="EMBL" id="GIU02617.1"/>
    </source>
</evidence>
<keyword evidence="10" id="KW-0472">Membrane</keyword>
<dbReference type="SMART" id="SM00388">
    <property type="entry name" value="HisKA"/>
    <property type="match status" value="1"/>
</dbReference>
<evidence type="ECO:0000313" key="14">
    <source>
        <dbReference type="Proteomes" id="UP000761574"/>
    </source>
</evidence>
<feature type="transmembrane region" description="Helical" evidence="10">
    <location>
        <begin position="12"/>
        <end position="35"/>
    </location>
</feature>
<keyword evidence="14" id="KW-1185">Reference proteome</keyword>
<dbReference type="InterPro" id="IPR005467">
    <property type="entry name" value="His_kinase_dom"/>
</dbReference>
<evidence type="ECO:0000256" key="3">
    <source>
        <dbReference type="ARBA" id="ARBA00012438"/>
    </source>
</evidence>
<dbReference type="Pfam" id="PF02518">
    <property type="entry name" value="HATPase_c"/>
    <property type="match status" value="1"/>
</dbReference>
<protein>
    <recommendedName>
        <fullName evidence="3">histidine kinase</fullName>
        <ecNumber evidence="3">2.7.13.3</ecNumber>
    </recommendedName>
</protein>
<dbReference type="Pfam" id="PF00672">
    <property type="entry name" value="HAMP"/>
    <property type="match status" value="1"/>
</dbReference>
<dbReference type="Proteomes" id="UP000761574">
    <property type="component" value="Unassembled WGS sequence"/>
</dbReference>
<dbReference type="PROSITE" id="PS50109">
    <property type="entry name" value="HIS_KIN"/>
    <property type="match status" value="1"/>
</dbReference>
<comment type="subcellular location">
    <subcellularLocation>
        <location evidence="2">Membrane</location>
    </subcellularLocation>
</comment>
<dbReference type="Gene3D" id="6.10.340.10">
    <property type="match status" value="1"/>
</dbReference>
<evidence type="ECO:0000259" key="11">
    <source>
        <dbReference type="PROSITE" id="PS50109"/>
    </source>
</evidence>
<evidence type="ECO:0000256" key="8">
    <source>
        <dbReference type="ARBA" id="ARBA00022989"/>
    </source>
</evidence>
<dbReference type="Gene3D" id="1.10.287.130">
    <property type="match status" value="1"/>
</dbReference>
<dbReference type="EMBL" id="BPFB01000069">
    <property type="protein sequence ID" value="GIU02617.1"/>
    <property type="molecule type" value="Genomic_DNA"/>
</dbReference>
<dbReference type="SMART" id="SM00387">
    <property type="entry name" value="HATPase_c"/>
    <property type="match status" value="1"/>
</dbReference>
<proteinExistence type="predicted"/>
<keyword evidence="6 10" id="KW-0812">Transmembrane</keyword>
<dbReference type="InterPro" id="IPR003660">
    <property type="entry name" value="HAMP_dom"/>
</dbReference>
<feature type="domain" description="HAMP" evidence="12">
    <location>
        <begin position="155"/>
        <end position="207"/>
    </location>
</feature>
<evidence type="ECO:0000256" key="5">
    <source>
        <dbReference type="ARBA" id="ARBA00022679"/>
    </source>
</evidence>
<keyword evidence="9" id="KW-0902">Two-component regulatory system</keyword>
<keyword evidence="7 13" id="KW-0418">Kinase</keyword>
<accession>A0ABQ4NT28</accession>
<evidence type="ECO:0000256" key="7">
    <source>
        <dbReference type="ARBA" id="ARBA00022777"/>
    </source>
</evidence>
<dbReference type="InterPro" id="IPR036097">
    <property type="entry name" value="HisK_dim/P_sf"/>
</dbReference>
<comment type="catalytic activity">
    <reaction evidence="1">
        <text>ATP + protein L-histidine = ADP + protein N-phospho-L-histidine.</text>
        <dbReference type="EC" id="2.7.13.3"/>
    </reaction>
</comment>
<keyword evidence="5" id="KW-0808">Transferase</keyword>